<proteinExistence type="predicted"/>
<reference evidence="1" key="3">
    <citation type="submission" date="2021-05" db="UniProtKB">
        <authorList>
            <consortium name="EnsemblPlants"/>
        </authorList>
    </citation>
    <scope>IDENTIFICATION</scope>
    <source>
        <strain evidence="1">cv. B73</strain>
    </source>
</reference>
<evidence type="ECO:0000313" key="2">
    <source>
        <dbReference type="Proteomes" id="UP000007305"/>
    </source>
</evidence>
<dbReference type="AlphaFoldDB" id="A0A804Q7X6"/>
<dbReference type="Proteomes" id="UP000007305">
    <property type="component" value="Chromosome 7"/>
</dbReference>
<protein>
    <submittedName>
        <fullName evidence="1">Uncharacterized protein</fullName>
    </submittedName>
</protein>
<evidence type="ECO:0000313" key="1">
    <source>
        <dbReference type="EnsemblPlants" id="Zm00001eb310890_P001"/>
    </source>
</evidence>
<reference evidence="1" key="2">
    <citation type="submission" date="2019-07" db="EMBL/GenBank/DDBJ databases">
        <authorList>
            <person name="Seetharam A."/>
            <person name="Woodhouse M."/>
            <person name="Cannon E."/>
        </authorList>
    </citation>
    <scope>NUCLEOTIDE SEQUENCE [LARGE SCALE GENOMIC DNA]</scope>
    <source>
        <strain evidence="1">cv. B73</strain>
    </source>
</reference>
<organism evidence="1 2">
    <name type="scientific">Zea mays</name>
    <name type="common">Maize</name>
    <dbReference type="NCBI Taxonomy" id="4577"/>
    <lineage>
        <taxon>Eukaryota</taxon>
        <taxon>Viridiplantae</taxon>
        <taxon>Streptophyta</taxon>
        <taxon>Embryophyta</taxon>
        <taxon>Tracheophyta</taxon>
        <taxon>Spermatophyta</taxon>
        <taxon>Magnoliopsida</taxon>
        <taxon>Liliopsida</taxon>
        <taxon>Poales</taxon>
        <taxon>Poaceae</taxon>
        <taxon>PACMAD clade</taxon>
        <taxon>Panicoideae</taxon>
        <taxon>Andropogonodae</taxon>
        <taxon>Andropogoneae</taxon>
        <taxon>Tripsacinae</taxon>
        <taxon>Zea</taxon>
    </lineage>
</organism>
<dbReference type="EnsemblPlants" id="Zm00001eb310890_T001">
    <property type="protein sequence ID" value="Zm00001eb310890_P001"/>
    <property type="gene ID" value="Zm00001eb310890"/>
</dbReference>
<reference evidence="2" key="1">
    <citation type="submission" date="2015-12" db="EMBL/GenBank/DDBJ databases">
        <title>Update maize B73 reference genome by single molecule sequencing technologies.</title>
        <authorList>
            <consortium name="Maize Genome Sequencing Project"/>
            <person name="Ware D."/>
        </authorList>
    </citation>
    <scope>NUCLEOTIDE SEQUENCE [LARGE SCALE GENOMIC DNA]</scope>
    <source>
        <strain evidence="2">cv. B73</strain>
    </source>
</reference>
<dbReference type="Gramene" id="Zm00001eb310890_T001">
    <property type="protein sequence ID" value="Zm00001eb310890_P001"/>
    <property type="gene ID" value="Zm00001eb310890"/>
</dbReference>
<keyword evidence="2" id="KW-1185">Reference proteome</keyword>
<name>A0A804Q7X6_MAIZE</name>
<sequence>MVADVNLDGANASLCIYKLREHIGGSSFHFVSEFKQEVCREQAPYIYKVEQQYKDCGIVSSTDTCTNNSPWFSDPVQQMGYHREAAAWLEQNKTL</sequence>
<accession>A0A804Q7X6</accession>
<dbReference type="InParanoid" id="A0A804Q7X6"/>